<feature type="domain" description="E3 ubiquitin-protein ligase synoviolin-like TPR repeats" evidence="12">
    <location>
        <begin position="23"/>
        <end position="301"/>
    </location>
</feature>
<feature type="region of interest" description="Disordered" evidence="10">
    <location>
        <begin position="334"/>
        <end position="353"/>
    </location>
</feature>
<dbReference type="InterPro" id="IPR050731">
    <property type="entry name" value="HRD1_E3_ubiq-ligases"/>
</dbReference>
<accession>A0AAD7D1T7</accession>
<evidence type="ECO:0000256" key="3">
    <source>
        <dbReference type="ARBA" id="ARBA00022679"/>
    </source>
</evidence>
<dbReference type="Pfam" id="PF25563">
    <property type="entry name" value="TPR_SYVN1_N"/>
    <property type="match status" value="1"/>
</dbReference>
<evidence type="ECO:0000259" key="12">
    <source>
        <dbReference type="Pfam" id="PF25563"/>
    </source>
</evidence>
<feature type="transmembrane region" description="Helical" evidence="11">
    <location>
        <begin position="123"/>
        <end position="141"/>
    </location>
</feature>
<comment type="pathway">
    <text evidence="2">Protein modification; protein ubiquitination.</text>
</comment>
<dbReference type="GO" id="GO:0061630">
    <property type="term" value="F:ubiquitin protein ligase activity"/>
    <property type="evidence" value="ECO:0007669"/>
    <property type="project" value="UniProtKB-EC"/>
</dbReference>
<proteinExistence type="predicted"/>
<feature type="transmembrane region" description="Helical" evidence="11">
    <location>
        <begin position="24"/>
        <end position="43"/>
    </location>
</feature>
<dbReference type="Proteomes" id="UP001221757">
    <property type="component" value="Unassembled WGS sequence"/>
</dbReference>
<gene>
    <name evidence="13" type="ORF">B0H17DRAFT_1207966</name>
</gene>
<sequence>MPTIGQIVRERTQALTGSINSHRIFLYALFSFFAVSATIANALRNYSNFYSVAIYLSKSSRSVLILANFGFLVALLLAHVFQKIFFGPLRPSEIERLYDRMWLYLTESLLAFTIFRDEFDTTFVVMFGFLVFVKSFHWIAADRIEWMDQRPYPGPSLLFHVRMTALFFILWATDLLLFMIAVDSTVSNGIGGMVLFASEYGILMATVANTVSKYLLCAYELRRAGQRGGENAPPWENKSMWVFYIELATDFMKLTTYLVFFTIIMTFYGIPLNILRDVYVTGRSLVTRLRSLHRYQTATRNMDQRYPNATEEEMAAMSDHTCIICREEMVLPPPAEDPAAGPANTDGPNTTPKKLPFALPVVGTFLKQHHSLRVKRLSRNSPGQPLKHRTLLVKELRTRA</sequence>
<dbReference type="PANTHER" id="PTHR22763:SF184">
    <property type="entry name" value="E3 UBIQUITIN-PROTEIN LIGASE SYNOVIOLIN"/>
    <property type="match status" value="1"/>
</dbReference>
<dbReference type="PANTHER" id="PTHR22763">
    <property type="entry name" value="RING ZINC FINGER PROTEIN"/>
    <property type="match status" value="1"/>
</dbReference>
<keyword evidence="8 11" id="KW-1133">Transmembrane helix</keyword>
<name>A0AAD7D1T7_MYCRO</name>
<feature type="transmembrane region" description="Helical" evidence="11">
    <location>
        <begin position="194"/>
        <end position="216"/>
    </location>
</feature>
<evidence type="ECO:0000256" key="9">
    <source>
        <dbReference type="ARBA" id="ARBA00023136"/>
    </source>
</evidence>
<reference evidence="13" key="1">
    <citation type="submission" date="2023-03" db="EMBL/GenBank/DDBJ databases">
        <title>Massive genome expansion in bonnet fungi (Mycena s.s.) driven by repeated elements and novel gene families across ecological guilds.</title>
        <authorList>
            <consortium name="Lawrence Berkeley National Laboratory"/>
            <person name="Harder C.B."/>
            <person name="Miyauchi S."/>
            <person name="Viragh M."/>
            <person name="Kuo A."/>
            <person name="Thoen E."/>
            <person name="Andreopoulos B."/>
            <person name="Lu D."/>
            <person name="Skrede I."/>
            <person name="Drula E."/>
            <person name="Henrissat B."/>
            <person name="Morin E."/>
            <person name="Kohler A."/>
            <person name="Barry K."/>
            <person name="LaButti K."/>
            <person name="Morin E."/>
            <person name="Salamov A."/>
            <person name="Lipzen A."/>
            <person name="Mereny Z."/>
            <person name="Hegedus B."/>
            <person name="Baldrian P."/>
            <person name="Stursova M."/>
            <person name="Weitz H."/>
            <person name="Taylor A."/>
            <person name="Grigoriev I.V."/>
            <person name="Nagy L.G."/>
            <person name="Martin F."/>
            <person name="Kauserud H."/>
        </authorList>
    </citation>
    <scope>NUCLEOTIDE SEQUENCE</scope>
    <source>
        <strain evidence="13">CBHHK067</strain>
    </source>
</reference>
<evidence type="ECO:0000256" key="4">
    <source>
        <dbReference type="ARBA" id="ARBA00022692"/>
    </source>
</evidence>
<feature type="transmembrane region" description="Helical" evidence="11">
    <location>
        <begin position="63"/>
        <end position="81"/>
    </location>
</feature>
<dbReference type="GO" id="GO:0008270">
    <property type="term" value="F:zinc ion binding"/>
    <property type="evidence" value="ECO:0007669"/>
    <property type="project" value="UniProtKB-KW"/>
</dbReference>
<evidence type="ECO:0000256" key="11">
    <source>
        <dbReference type="SAM" id="Phobius"/>
    </source>
</evidence>
<evidence type="ECO:0000256" key="1">
    <source>
        <dbReference type="ARBA" id="ARBA00004370"/>
    </source>
</evidence>
<evidence type="ECO:0000256" key="7">
    <source>
        <dbReference type="ARBA" id="ARBA00022833"/>
    </source>
</evidence>
<dbReference type="GO" id="GO:0036503">
    <property type="term" value="P:ERAD pathway"/>
    <property type="evidence" value="ECO:0007669"/>
    <property type="project" value="TreeGrafter"/>
</dbReference>
<keyword evidence="7" id="KW-0862">Zinc</keyword>
<keyword evidence="5" id="KW-0479">Metal-binding</keyword>
<comment type="caution">
    <text evidence="13">The sequence shown here is derived from an EMBL/GenBank/DDBJ whole genome shotgun (WGS) entry which is preliminary data.</text>
</comment>
<dbReference type="GO" id="GO:0012505">
    <property type="term" value="C:endomembrane system"/>
    <property type="evidence" value="ECO:0007669"/>
    <property type="project" value="UniProtKB-SubCell"/>
</dbReference>
<dbReference type="EMBL" id="JARKIE010000153">
    <property type="protein sequence ID" value="KAJ7675108.1"/>
    <property type="molecule type" value="Genomic_DNA"/>
</dbReference>
<organism evidence="13 14">
    <name type="scientific">Mycena rosella</name>
    <name type="common">Pink bonnet</name>
    <name type="synonym">Agaricus rosellus</name>
    <dbReference type="NCBI Taxonomy" id="1033263"/>
    <lineage>
        <taxon>Eukaryota</taxon>
        <taxon>Fungi</taxon>
        <taxon>Dikarya</taxon>
        <taxon>Basidiomycota</taxon>
        <taxon>Agaricomycotina</taxon>
        <taxon>Agaricomycetes</taxon>
        <taxon>Agaricomycetidae</taxon>
        <taxon>Agaricales</taxon>
        <taxon>Marasmiineae</taxon>
        <taxon>Mycenaceae</taxon>
        <taxon>Mycena</taxon>
    </lineage>
</organism>
<keyword evidence="9 11" id="KW-0472">Membrane</keyword>
<evidence type="ECO:0000256" key="8">
    <source>
        <dbReference type="ARBA" id="ARBA00022989"/>
    </source>
</evidence>
<comment type="subcellular location">
    <subcellularLocation>
        <location evidence="1">Membrane</location>
    </subcellularLocation>
</comment>
<evidence type="ECO:0000256" key="10">
    <source>
        <dbReference type="SAM" id="MobiDB-lite"/>
    </source>
</evidence>
<keyword evidence="3" id="KW-0808">Transferase</keyword>
<evidence type="ECO:0000256" key="6">
    <source>
        <dbReference type="ARBA" id="ARBA00022771"/>
    </source>
</evidence>
<evidence type="ECO:0000313" key="14">
    <source>
        <dbReference type="Proteomes" id="UP001221757"/>
    </source>
</evidence>
<dbReference type="GO" id="GO:0043161">
    <property type="term" value="P:proteasome-mediated ubiquitin-dependent protein catabolic process"/>
    <property type="evidence" value="ECO:0007669"/>
    <property type="project" value="TreeGrafter"/>
</dbReference>
<keyword evidence="6" id="KW-0863">Zinc-finger</keyword>
<keyword evidence="4 11" id="KW-0812">Transmembrane</keyword>
<feature type="transmembrane region" description="Helical" evidence="11">
    <location>
        <begin position="254"/>
        <end position="275"/>
    </location>
</feature>
<evidence type="ECO:0000256" key="2">
    <source>
        <dbReference type="ARBA" id="ARBA00004906"/>
    </source>
</evidence>
<evidence type="ECO:0000313" key="13">
    <source>
        <dbReference type="EMBL" id="KAJ7675108.1"/>
    </source>
</evidence>
<dbReference type="AlphaFoldDB" id="A0AAD7D1T7"/>
<feature type="transmembrane region" description="Helical" evidence="11">
    <location>
        <begin position="161"/>
        <end position="182"/>
    </location>
</feature>
<evidence type="ECO:0000256" key="5">
    <source>
        <dbReference type="ARBA" id="ARBA00022723"/>
    </source>
</evidence>
<keyword evidence="14" id="KW-1185">Reference proteome</keyword>
<protein>
    <recommendedName>
        <fullName evidence="12">E3 ubiquitin-protein ligase synoviolin-like TPR repeats domain-containing protein</fullName>
    </recommendedName>
</protein>
<dbReference type="InterPro" id="IPR057992">
    <property type="entry name" value="TPR_SYVN1_N"/>
</dbReference>